<keyword evidence="5 6" id="KW-0472">Membrane</keyword>
<feature type="transmembrane region" description="Helical" evidence="6">
    <location>
        <begin position="71"/>
        <end position="90"/>
    </location>
</feature>
<dbReference type="Proteomes" id="UP001596037">
    <property type="component" value="Unassembled WGS sequence"/>
</dbReference>
<name>A0ABW0NG05_9BURK</name>
<evidence type="ECO:0000313" key="8">
    <source>
        <dbReference type="Proteomes" id="UP001596037"/>
    </source>
</evidence>
<evidence type="ECO:0000256" key="4">
    <source>
        <dbReference type="ARBA" id="ARBA00022989"/>
    </source>
</evidence>
<protein>
    <submittedName>
        <fullName evidence="7">FTR1 family protein</fullName>
    </submittedName>
</protein>
<keyword evidence="3 6" id="KW-0812">Transmembrane</keyword>
<keyword evidence="8" id="KW-1185">Reference proteome</keyword>
<evidence type="ECO:0000313" key="7">
    <source>
        <dbReference type="EMBL" id="MFC5498844.1"/>
    </source>
</evidence>
<evidence type="ECO:0000256" key="6">
    <source>
        <dbReference type="SAM" id="Phobius"/>
    </source>
</evidence>
<feature type="transmembrane region" description="Helical" evidence="6">
    <location>
        <begin position="150"/>
        <end position="171"/>
    </location>
</feature>
<dbReference type="Pfam" id="PF03239">
    <property type="entry name" value="FTR1"/>
    <property type="match status" value="1"/>
</dbReference>
<feature type="transmembrane region" description="Helical" evidence="6">
    <location>
        <begin position="243"/>
        <end position="261"/>
    </location>
</feature>
<comment type="caution">
    <text evidence="7">The sequence shown here is derived from an EMBL/GenBank/DDBJ whole genome shotgun (WGS) entry which is preliminary data.</text>
</comment>
<feature type="transmembrane region" description="Helical" evidence="6">
    <location>
        <begin position="115"/>
        <end position="138"/>
    </location>
</feature>
<dbReference type="EMBL" id="JBHSMF010000009">
    <property type="protein sequence ID" value="MFC5498844.1"/>
    <property type="molecule type" value="Genomic_DNA"/>
</dbReference>
<gene>
    <name evidence="7" type="ORF">ACFPOE_14950</name>
</gene>
<dbReference type="PANTHER" id="PTHR31632:SF2">
    <property type="entry name" value="PLASMA MEMBRANE IRON PERMEASE"/>
    <property type="match status" value="1"/>
</dbReference>
<evidence type="ECO:0000256" key="2">
    <source>
        <dbReference type="ARBA" id="ARBA00008333"/>
    </source>
</evidence>
<sequence>MFATALIVFRETLEAALFVGIVAAATRGLAGRARWLASGVAAGVLGALALAAGADQVSALADGIGQDLVNVGILSLALVMLAWHCIWVSTHGREMSMDAKQLGSSVRDGSRGPRALTVAVALAVLREGAETVLFVAGLATGAATDTHSMVLAAALGLAAGVLLGLLIYLGLSRVKPQHLFAVTNVLIVVLAAAIASQLARALAQSGLVELWSAPVWDSSRLLATESPLGILLHALAGYDATPSGLQLAFYVATLLVIGLATRQVRRHVHHDAAGPPARPLAGAR</sequence>
<dbReference type="RefSeq" id="WP_376850922.1">
    <property type="nucleotide sequence ID" value="NZ_JBHSMF010000009.1"/>
</dbReference>
<evidence type="ECO:0000256" key="3">
    <source>
        <dbReference type="ARBA" id="ARBA00022692"/>
    </source>
</evidence>
<dbReference type="PANTHER" id="PTHR31632">
    <property type="entry name" value="IRON TRANSPORTER FTH1"/>
    <property type="match status" value="1"/>
</dbReference>
<dbReference type="InterPro" id="IPR004923">
    <property type="entry name" value="FTR1/Fip1/EfeU"/>
</dbReference>
<comment type="similarity">
    <text evidence="2">Belongs to the oxidase-dependent Fe transporter (OFeT) (TC 9.A.10.1) family.</text>
</comment>
<keyword evidence="4 6" id="KW-1133">Transmembrane helix</keyword>
<evidence type="ECO:0000256" key="5">
    <source>
        <dbReference type="ARBA" id="ARBA00023136"/>
    </source>
</evidence>
<evidence type="ECO:0000256" key="1">
    <source>
        <dbReference type="ARBA" id="ARBA00004141"/>
    </source>
</evidence>
<feature type="transmembrane region" description="Helical" evidence="6">
    <location>
        <begin position="178"/>
        <end position="199"/>
    </location>
</feature>
<feature type="transmembrane region" description="Helical" evidence="6">
    <location>
        <begin position="33"/>
        <end position="51"/>
    </location>
</feature>
<reference evidence="8" key="1">
    <citation type="journal article" date="2019" name="Int. J. Syst. Evol. Microbiol.">
        <title>The Global Catalogue of Microorganisms (GCM) 10K type strain sequencing project: providing services to taxonomists for standard genome sequencing and annotation.</title>
        <authorList>
            <consortium name="The Broad Institute Genomics Platform"/>
            <consortium name="The Broad Institute Genome Sequencing Center for Infectious Disease"/>
            <person name="Wu L."/>
            <person name="Ma J."/>
        </authorList>
    </citation>
    <scope>NUCLEOTIDE SEQUENCE [LARGE SCALE GENOMIC DNA]</scope>
    <source>
        <strain evidence="8">CCUG 57401</strain>
    </source>
</reference>
<organism evidence="7 8">
    <name type="scientific">Caenimonas terrae</name>
    <dbReference type="NCBI Taxonomy" id="696074"/>
    <lineage>
        <taxon>Bacteria</taxon>
        <taxon>Pseudomonadati</taxon>
        <taxon>Pseudomonadota</taxon>
        <taxon>Betaproteobacteria</taxon>
        <taxon>Burkholderiales</taxon>
        <taxon>Comamonadaceae</taxon>
        <taxon>Caenimonas</taxon>
    </lineage>
</organism>
<proteinExistence type="inferred from homology"/>
<comment type="subcellular location">
    <subcellularLocation>
        <location evidence="1">Membrane</location>
        <topology evidence="1">Multi-pass membrane protein</topology>
    </subcellularLocation>
</comment>
<accession>A0ABW0NG05</accession>